<accession>A0A8T0ECH4</accession>
<evidence type="ECO:0000313" key="2">
    <source>
        <dbReference type="EMBL" id="KAF8770340.1"/>
    </source>
</evidence>
<feature type="compositionally biased region" description="Polar residues" evidence="1">
    <location>
        <begin position="488"/>
        <end position="510"/>
    </location>
</feature>
<feature type="compositionally biased region" description="Basic and acidic residues" evidence="1">
    <location>
        <begin position="511"/>
        <end position="527"/>
    </location>
</feature>
<feature type="compositionally biased region" description="Basic and acidic residues" evidence="1">
    <location>
        <begin position="908"/>
        <end position="920"/>
    </location>
</feature>
<comment type="caution">
    <text evidence="2">The sequence shown here is derived from an EMBL/GenBank/DDBJ whole genome shotgun (WGS) entry which is preliminary data.</text>
</comment>
<dbReference type="EMBL" id="JABXBU010002228">
    <property type="protein sequence ID" value="KAF8770340.1"/>
    <property type="molecule type" value="Genomic_DNA"/>
</dbReference>
<feature type="compositionally biased region" description="Basic and acidic residues" evidence="1">
    <location>
        <begin position="642"/>
        <end position="652"/>
    </location>
</feature>
<feature type="compositionally biased region" description="Basic and acidic residues" evidence="1">
    <location>
        <begin position="66"/>
        <end position="80"/>
    </location>
</feature>
<feature type="compositionally biased region" description="Basic and acidic residues" evidence="1">
    <location>
        <begin position="662"/>
        <end position="677"/>
    </location>
</feature>
<feature type="compositionally biased region" description="Basic and acidic residues" evidence="1">
    <location>
        <begin position="373"/>
        <end position="384"/>
    </location>
</feature>
<dbReference type="Proteomes" id="UP000807504">
    <property type="component" value="Unassembled WGS sequence"/>
</dbReference>
<sequence length="984" mass="110938">MGDKEEKVEKKKEGIIKRYCCACCRGDEEKEDDTKKDIQYENWKDLSDSPHEDSRVEKTLASAKAAAEKAKKSLEASEKGNKKKKGDPEDPLFVAESSSDELRVISEEVDDKADDSKKKKKSGKDKPEKPSADKKKNEVDEKKEESESEKKTDDDETPKEEKIADEETTKEDTEDDKTKKDDKEKKGTGEIIKGALKLSAKQNKEKESKATSNIDVESKDLSVLEASSPSDEKPKDEKKSDTKEESDKKETSKEEKSDPKKEPEKSEKKTDEKIESPKKEDDVPKEDTDPDDTKDIETEQPTEPETEKAKKKSNLACCWKKSDTESDSEDEESSSEEALDKYSDLDDSTQKVLVYTKAITDRTRKGFSPKSYSKRESDPESEKKKYIHQLLGFIPEESQNSRTQEIERILEKQDTPQDYYKSKDNGSGKIESDKILKNGRKQDDKNDFKKDEKQTEKNCEIVEAFKSGEKRDSDRAEDKREPMEDSGSKTAQGSKIDLNNNKSEALTTSKDTSKQENGMEHKDKNDFSVDSQPLAEDSKVSEDSTEIKTEVGETVARPVSESVIIAKDQTRRDNDKKERSNNEIAKKSGKAEDETEVVFDGRNIDKEEKQKENVDGDDIDAKKSSNEEEKSKEGSGTPLEQDQIRIDTKEELTGEEIPNTIQERKDDDDAGSDKTEENLTGESESAEKTEFDDKSVSGHTEGDAEETEATQSTKQEDFMDERNRKFRKQAIESGILTEEDVRTFGSTTVNKYSKSDEKGEDPEDGLARKSISNEKEEKKGDDKGAISKRISLKGTSKQTESSEKPTFGFKSVPPDAEAQTHSDDAMQSTRKMEIRDAKEKIVETSSSETYKLSEEDYKSFGSTRINSKPEEKRDDPEEGFKSSGDLSSTEEKKDDELKSSAKYMSLDDILKLSESAEKTKFGSNDDFSASIEDKKGEDDAKESTKENKNKDEKKKTIKRVIESGLLTEEDLKAFGSQSNSKNTQ</sequence>
<feature type="compositionally biased region" description="Basic and acidic residues" evidence="1">
    <location>
        <begin position="466"/>
        <end position="487"/>
    </location>
</feature>
<feature type="compositionally biased region" description="Basic and acidic residues" evidence="1">
    <location>
        <begin position="602"/>
        <end position="633"/>
    </location>
</feature>
<dbReference type="AlphaFoldDB" id="A0A8T0ECH4"/>
<evidence type="ECO:0000256" key="1">
    <source>
        <dbReference type="SAM" id="MobiDB-lite"/>
    </source>
</evidence>
<feature type="compositionally biased region" description="Basic and acidic residues" evidence="1">
    <location>
        <begin position="568"/>
        <end position="592"/>
    </location>
</feature>
<feature type="compositionally biased region" description="Basic and acidic residues" evidence="1">
    <location>
        <begin position="867"/>
        <end position="880"/>
    </location>
</feature>
<feature type="compositionally biased region" description="Basic and acidic residues" evidence="1">
    <location>
        <begin position="931"/>
        <end position="954"/>
    </location>
</feature>
<reference evidence="2" key="1">
    <citation type="journal article" date="2020" name="bioRxiv">
        <title>Chromosome-level reference genome of the European wasp spider Argiope bruennichi: a resource for studies on range expansion and evolutionary adaptation.</title>
        <authorList>
            <person name="Sheffer M.M."/>
            <person name="Hoppe A."/>
            <person name="Krehenwinkel H."/>
            <person name="Uhl G."/>
            <person name="Kuss A.W."/>
            <person name="Jensen L."/>
            <person name="Jensen C."/>
            <person name="Gillespie R.G."/>
            <person name="Hoff K.J."/>
            <person name="Prost S."/>
        </authorList>
    </citation>
    <scope>NUCLEOTIDE SEQUENCE</scope>
</reference>
<organism evidence="2 3">
    <name type="scientific">Argiope bruennichi</name>
    <name type="common">Wasp spider</name>
    <name type="synonym">Aranea bruennichi</name>
    <dbReference type="NCBI Taxonomy" id="94029"/>
    <lineage>
        <taxon>Eukaryota</taxon>
        <taxon>Metazoa</taxon>
        <taxon>Ecdysozoa</taxon>
        <taxon>Arthropoda</taxon>
        <taxon>Chelicerata</taxon>
        <taxon>Arachnida</taxon>
        <taxon>Araneae</taxon>
        <taxon>Araneomorphae</taxon>
        <taxon>Entelegynae</taxon>
        <taxon>Araneoidea</taxon>
        <taxon>Araneidae</taxon>
        <taxon>Argiope</taxon>
    </lineage>
</organism>
<feature type="compositionally biased region" description="Basic and acidic residues" evidence="1">
    <location>
        <begin position="685"/>
        <end position="702"/>
    </location>
</feature>
<feature type="compositionally biased region" description="Basic and acidic residues" evidence="1">
    <location>
        <begin position="404"/>
        <end position="460"/>
    </location>
</feature>
<feature type="compositionally biased region" description="Basic and acidic residues" evidence="1">
    <location>
        <begin position="765"/>
        <end position="785"/>
    </location>
</feature>
<reference evidence="2" key="2">
    <citation type="submission" date="2020-06" db="EMBL/GenBank/DDBJ databases">
        <authorList>
            <person name="Sheffer M."/>
        </authorList>
    </citation>
    <scope>NUCLEOTIDE SEQUENCE</scope>
</reference>
<feature type="compositionally biased region" description="Basic and acidic residues" evidence="1">
    <location>
        <begin position="536"/>
        <end position="551"/>
    </location>
</feature>
<gene>
    <name evidence="2" type="ORF">HNY73_017885</name>
</gene>
<feature type="compositionally biased region" description="Basic and acidic residues" evidence="1">
    <location>
        <begin position="714"/>
        <end position="723"/>
    </location>
</feature>
<keyword evidence="3" id="KW-1185">Reference proteome</keyword>
<name>A0A8T0ECH4_ARGBR</name>
<protein>
    <submittedName>
        <fullName evidence="2">Uncharacterized protein</fullName>
    </submittedName>
</protein>
<feature type="compositionally biased region" description="Basic and acidic residues" evidence="1">
    <location>
        <begin position="818"/>
        <end position="842"/>
    </location>
</feature>
<feature type="region of interest" description="Disordered" evidence="1">
    <location>
        <begin position="43"/>
        <end position="955"/>
    </location>
</feature>
<feature type="compositionally biased region" description="Basic and acidic residues" evidence="1">
    <location>
        <begin position="230"/>
        <end position="297"/>
    </location>
</feature>
<feature type="compositionally biased region" description="Basic and acidic residues" evidence="1">
    <location>
        <begin position="43"/>
        <end position="58"/>
    </location>
</feature>
<evidence type="ECO:0000313" key="3">
    <source>
        <dbReference type="Proteomes" id="UP000807504"/>
    </source>
</evidence>
<feature type="compositionally biased region" description="Basic and acidic residues" evidence="1">
    <location>
        <begin position="124"/>
        <end position="188"/>
    </location>
</feature>
<feature type="compositionally biased region" description="Basic and acidic residues" evidence="1">
    <location>
        <begin position="889"/>
        <end position="899"/>
    </location>
</feature>
<proteinExistence type="predicted"/>
<feature type="compositionally biased region" description="Acidic residues" evidence="1">
    <location>
        <begin position="325"/>
        <end position="337"/>
    </location>
</feature>